<protein>
    <submittedName>
        <fullName evidence="9">Uncharacterized protein</fullName>
    </submittedName>
</protein>
<dbReference type="Gene3D" id="4.10.280.10">
    <property type="entry name" value="Helix-loop-helix DNA-binding domain"/>
    <property type="match status" value="1"/>
</dbReference>
<feature type="region of interest" description="Disordered" evidence="6">
    <location>
        <begin position="255"/>
        <end position="326"/>
    </location>
</feature>
<dbReference type="InterPro" id="IPR011598">
    <property type="entry name" value="bHLH_dom"/>
</dbReference>
<evidence type="ECO:0000259" key="8">
    <source>
        <dbReference type="PROSITE" id="PS51054"/>
    </source>
</evidence>
<dbReference type="SUPFAM" id="SSF158457">
    <property type="entry name" value="Orange domain-like"/>
    <property type="match status" value="1"/>
</dbReference>
<dbReference type="Gene3D" id="6.10.250.980">
    <property type="match status" value="1"/>
</dbReference>
<gene>
    <name evidence="9" type="ORF">DPMN_119167</name>
</gene>
<dbReference type="PROSITE" id="PS50888">
    <property type="entry name" value="BHLH"/>
    <property type="match status" value="1"/>
</dbReference>
<comment type="caution">
    <text evidence="9">The sequence shown here is derived from an EMBL/GenBank/DDBJ whole genome shotgun (WGS) entry which is preliminary data.</text>
</comment>
<dbReference type="SMART" id="SM00353">
    <property type="entry name" value="HLH"/>
    <property type="match status" value="1"/>
</dbReference>
<dbReference type="GO" id="GO:0005634">
    <property type="term" value="C:nucleus"/>
    <property type="evidence" value="ECO:0007669"/>
    <property type="project" value="UniProtKB-SubCell"/>
</dbReference>
<organism evidence="9 10">
    <name type="scientific">Dreissena polymorpha</name>
    <name type="common">Zebra mussel</name>
    <name type="synonym">Mytilus polymorpha</name>
    <dbReference type="NCBI Taxonomy" id="45954"/>
    <lineage>
        <taxon>Eukaryota</taxon>
        <taxon>Metazoa</taxon>
        <taxon>Spiralia</taxon>
        <taxon>Lophotrochozoa</taxon>
        <taxon>Mollusca</taxon>
        <taxon>Bivalvia</taxon>
        <taxon>Autobranchia</taxon>
        <taxon>Heteroconchia</taxon>
        <taxon>Euheterodonta</taxon>
        <taxon>Imparidentia</taxon>
        <taxon>Neoheterodontei</taxon>
        <taxon>Myida</taxon>
        <taxon>Dreissenoidea</taxon>
        <taxon>Dreissenidae</taxon>
        <taxon>Dreissena</taxon>
    </lineage>
</organism>
<keyword evidence="4" id="KW-0804">Transcription</keyword>
<dbReference type="GO" id="GO:0006355">
    <property type="term" value="P:regulation of DNA-templated transcription"/>
    <property type="evidence" value="ECO:0007669"/>
    <property type="project" value="InterPro"/>
</dbReference>
<dbReference type="CDD" id="cd11410">
    <property type="entry name" value="bHLH_O_HES"/>
    <property type="match status" value="1"/>
</dbReference>
<keyword evidence="10" id="KW-1185">Reference proteome</keyword>
<evidence type="ECO:0000256" key="2">
    <source>
        <dbReference type="ARBA" id="ARBA00023015"/>
    </source>
</evidence>
<dbReference type="SMART" id="SM00511">
    <property type="entry name" value="ORANGE"/>
    <property type="match status" value="1"/>
</dbReference>
<dbReference type="EMBL" id="JAIWYP010000005">
    <property type="protein sequence ID" value="KAH3817617.1"/>
    <property type="molecule type" value="Genomic_DNA"/>
</dbReference>
<dbReference type="OrthoDB" id="6085656at2759"/>
<proteinExistence type="predicted"/>
<keyword evidence="2" id="KW-0805">Transcription regulation</keyword>
<dbReference type="InterPro" id="IPR050370">
    <property type="entry name" value="HES_HEY"/>
</dbReference>
<keyword evidence="3" id="KW-0238">DNA-binding</keyword>
<dbReference type="Proteomes" id="UP000828390">
    <property type="component" value="Unassembled WGS sequence"/>
</dbReference>
<feature type="domain" description="Orange" evidence="8">
    <location>
        <begin position="101"/>
        <end position="134"/>
    </location>
</feature>
<evidence type="ECO:0000256" key="5">
    <source>
        <dbReference type="ARBA" id="ARBA00023242"/>
    </source>
</evidence>
<feature type="compositionally biased region" description="Low complexity" evidence="6">
    <location>
        <begin position="255"/>
        <end position="275"/>
    </location>
</feature>
<feature type="region of interest" description="Disordered" evidence="6">
    <location>
        <begin position="1"/>
        <end position="23"/>
    </location>
</feature>
<evidence type="ECO:0000256" key="4">
    <source>
        <dbReference type="ARBA" id="ARBA00023163"/>
    </source>
</evidence>
<reference evidence="9" key="1">
    <citation type="journal article" date="2019" name="bioRxiv">
        <title>The Genome of the Zebra Mussel, Dreissena polymorpha: A Resource for Invasive Species Research.</title>
        <authorList>
            <person name="McCartney M.A."/>
            <person name="Auch B."/>
            <person name="Kono T."/>
            <person name="Mallez S."/>
            <person name="Zhang Y."/>
            <person name="Obille A."/>
            <person name="Becker A."/>
            <person name="Abrahante J.E."/>
            <person name="Garbe J."/>
            <person name="Badalamenti J.P."/>
            <person name="Herman A."/>
            <person name="Mangelson H."/>
            <person name="Liachko I."/>
            <person name="Sullivan S."/>
            <person name="Sone E.D."/>
            <person name="Koren S."/>
            <person name="Silverstein K.A.T."/>
            <person name="Beckman K.B."/>
            <person name="Gohl D.M."/>
        </authorList>
    </citation>
    <scope>NUCLEOTIDE SEQUENCE</scope>
    <source>
        <strain evidence="9">Duluth1</strain>
        <tissue evidence="9">Whole animal</tissue>
    </source>
</reference>
<feature type="domain" description="BHLH" evidence="7">
    <location>
        <begin position="25"/>
        <end position="82"/>
    </location>
</feature>
<dbReference type="PANTHER" id="PTHR10985">
    <property type="entry name" value="BASIC HELIX-LOOP-HELIX TRANSCRIPTION FACTOR, HES-RELATED"/>
    <property type="match status" value="1"/>
</dbReference>
<dbReference type="SUPFAM" id="SSF47459">
    <property type="entry name" value="HLH, helix-loop-helix DNA-binding domain"/>
    <property type="match status" value="1"/>
</dbReference>
<feature type="compositionally biased region" description="Polar residues" evidence="6">
    <location>
        <begin position="276"/>
        <end position="285"/>
    </location>
</feature>
<comment type="subcellular location">
    <subcellularLocation>
        <location evidence="1">Nucleus</location>
    </subcellularLocation>
</comment>
<evidence type="ECO:0000256" key="1">
    <source>
        <dbReference type="ARBA" id="ARBA00004123"/>
    </source>
</evidence>
<name>A0A9D4GIS5_DREPO</name>
<dbReference type="InterPro" id="IPR003650">
    <property type="entry name" value="Orange_dom"/>
</dbReference>
<feature type="compositionally biased region" description="Low complexity" evidence="6">
    <location>
        <begin position="308"/>
        <end position="326"/>
    </location>
</feature>
<reference evidence="9" key="2">
    <citation type="submission" date="2020-11" db="EMBL/GenBank/DDBJ databases">
        <authorList>
            <person name="McCartney M.A."/>
            <person name="Auch B."/>
            <person name="Kono T."/>
            <person name="Mallez S."/>
            <person name="Becker A."/>
            <person name="Gohl D.M."/>
            <person name="Silverstein K.A.T."/>
            <person name="Koren S."/>
            <person name="Bechman K.B."/>
            <person name="Herman A."/>
            <person name="Abrahante J.E."/>
            <person name="Garbe J."/>
        </authorList>
    </citation>
    <scope>NUCLEOTIDE SEQUENCE</scope>
    <source>
        <strain evidence="9">Duluth1</strain>
        <tissue evidence="9">Whole animal</tissue>
    </source>
</reference>
<dbReference type="InterPro" id="IPR036638">
    <property type="entry name" value="HLH_DNA-bd_sf"/>
</dbReference>
<dbReference type="GO" id="GO:0046983">
    <property type="term" value="F:protein dimerization activity"/>
    <property type="evidence" value="ECO:0007669"/>
    <property type="project" value="InterPro"/>
</dbReference>
<evidence type="ECO:0000256" key="3">
    <source>
        <dbReference type="ARBA" id="ARBA00023125"/>
    </source>
</evidence>
<dbReference type="GO" id="GO:0003677">
    <property type="term" value="F:DNA binding"/>
    <property type="evidence" value="ECO:0007669"/>
    <property type="project" value="UniProtKB-KW"/>
</dbReference>
<dbReference type="Pfam" id="PF07527">
    <property type="entry name" value="Hairy_orange"/>
    <property type="match status" value="1"/>
</dbReference>
<dbReference type="AlphaFoldDB" id="A0A9D4GIS5"/>
<sequence length="355" mass="39425">MADTAVESGIMTPHNTNMDKKDSAYKRSNKPFMEKKRRARINNCLTQLKTLVLQAMRKDTNQYSKLEKADILEMTVKHLRQLQRQQVSQAITCDPNTVTKYKSGFNECANEVVRYLSSVPGVDSDVRSKLINHLGNVVTQVNGASPEVSQQPLNVQIPAAVGHNGQAMQNGCLLMTTAGVHPSTVVLQQKSSPTHVAGLYSQGHIIHNIHQQQQQQQQQRLYASQPQFCGSFQIVQSPGSSSPVAVYLGQTQTFQQQYQPHHHQQQQQYQHTTQPSPTDSLSRSPPRTKASLKAFDSSFSQMSDSEHSNASSPSCSPASSPTSYPTSVLTSHLEYTVKCGRTPSPLKVDDVWRPW</sequence>
<keyword evidence="5" id="KW-0539">Nucleus</keyword>
<evidence type="ECO:0000313" key="10">
    <source>
        <dbReference type="Proteomes" id="UP000828390"/>
    </source>
</evidence>
<dbReference type="Pfam" id="PF00010">
    <property type="entry name" value="HLH"/>
    <property type="match status" value="1"/>
</dbReference>
<dbReference type="PROSITE" id="PS51054">
    <property type="entry name" value="ORANGE"/>
    <property type="match status" value="1"/>
</dbReference>
<evidence type="ECO:0000259" key="7">
    <source>
        <dbReference type="PROSITE" id="PS50888"/>
    </source>
</evidence>
<evidence type="ECO:0000313" key="9">
    <source>
        <dbReference type="EMBL" id="KAH3817617.1"/>
    </source>
</evidence>
<dbReference type="FunFam" id="4.10.280.10:FF:000009">
    <property type="entry name" value="Transcription factor HES-1"/>
    <property type="match status" value="1"/>
</dbReference>
<evidence type="ECO:0000256" key="6">
    <source>
        <dbReference type="SAM" id="MobiDB-lite"/>
    </source>
</evidence>
<accession>A0A9D4GIS5</accession>